<dbReference type="SUPFAM" id="SSF88713">
    <property type="entry name" value="Glycoside hydrolase/deacetylase"/>
    <property type="match status" value="1"/>
</dbReference>
<dbReference type="GO" id="GO:0005975">
    <property type="term" value="P:carbohydrate metabolic process"/>
    <property type="evidence" value="ECO:0007669"/>
    <property type="project" value="InterPro"/>
</dbReference>
<dbReference type="EMBL" id="CP036282">
    <property type="protein sequence ID" value="QDL53089.1"/>
    <property type="molecule type" value="Genomic_DNA"/>
</dbReference>
<evidence type="ECO:0000313" key="1">
    <source>
        <dbReference type="EMBL" id="QDL53089.1"/>
    </source>
</evidence>
<dbReference type="CDD" id="cd03143">
    <property type="entry name" value="A4_beta-galactosidase_middle_domain"/>
    <property type="match status" value="1"/>
</dbReference>
<gene>
    <name evidence="1" type="ORF">EXZ61_02280</name>
</gene>
<accession>A0A515EKG0</accession>
<evidence type="ECO:0000313" key="2">
    <source>
        <dbReference type="Proteomes" id="UP000317365"/>
    </source>
</evidence>
<dbReference type="InterPro" id="IPR011330">
    <property type="entry name" value="Glyco_hydro/deAcase_b/a-brl"/>
</dbReference>
<evidence type="ECO:0008006" key="3">
    <source>
        <dbReference type="Google" id="ProtNLM"/>
    </source>
</evidence>
<proteinExistence type="predicted"/>
<dbReference type="Gene3D" id="3.40.50.880">
    <property type="match status" value="1"/>
</dbReference>
<name>A0A515EKG0_9BURK</name>
<reference evidence="2" key="1">
    <citation type="submission" date="2019-02" db="EMBL/GenBank/DDBJ databases">
        <title>Complete genome sequence of Rhodoferax sp. Gr-4.</title>
        <authorList>
            <person name="Jin L."/>
        </authorList>
    </citation>
    <scope>NUCLEOTIDE SEQUENCE [LARGE SCALE GENOMIC DNA]</scope>
    <source>
        <strain evidence="2">Gr-4</strain>
    </source>
</reference>
<dbReference type="AlphaFoldDB" id="A0A515EKG0"/>
<dbReference type="Proteomes" id="UP000317365">
    <property type="component" value="Chromosome"/>
</dbReference>
<dbReference type="KEGG" id="rhg:EXZ61_02280"/>
<sequence>MPLVDIPPPGFFVPTGFFLKAAIDPKQALSTPATVSTAPKIATTSNVAVPVFKGSFTQVVTLYASASNKAYFAKAGLDATTNARAWEVLLRKYKIPYKQLTTIEQLEKAPLGVLLLPSAAALSEAERKAIAAYREQGGSVLSTWLTGVRSDQGTWLGFEFMESTLGVKVVGTTEPAADDGFMIMHGSTPVSHTLPAGLRVWLERVKGWYPLSLVGKNAAANMMPWSRTFVPDKPSSVITYDERAQASGARSRSVVLGYPERLWQTADPKVLEAIAHNALMWLLRQPDAYLSPWPAPYTSAFVTGVDSADVLVSGDVAFAKRLEDVGGRASYYLLTDPVAKSVETAKKLQSKGHELAYLADKFEGFQGQTAAVQMRRLEAMQKKLGDVGLDTGVAPGFRPPMGSADATTQKVAADKGFGHYIGNSADTETRLPFVIGSAEGSSKSLVGIPNTQTGPEEWLDDPDAEDGLQAFLDELALSLQMGGVSFVRFSNQTLLAPDQLDAIFDYLKEQKTRTWMASGGQVADWWRERERLSARLNSGPVAPILSVAVSAGLPLKNPVSILVNAPDTSSSLRLVSVGSNVPVPRLLKLDSWRSAVIIDGLAPGMYQWYVYFDKATGSTAK</sequence>
<reference evidence="2" key="2">
    <citation type="journal article" date="2020" name="Int. J. Syst. Evol. Microbiol.">
        <title>Genomic insights into a novel species Rhodoferax aquaticus sp. nov., isolated from freshwater.</title>
        <authorList>
            <person name="Li T."/>
            <person name="Zhuo Y."/>
            <person name="Jin C.Z."/>
            <person name="Wu X."/>
            <person name="Ko S.R."/>
            <person name="Jin F.J."/>
            <person name="Ahn C.Y."/>
            <person name="Oh H.M."/>
            <person name="Lee H.G."/>
            <person name="Jin L."/>
        </authorList>
    </citation>
    <scope>NUCLEOTIDE SEQUENCE [LARGE SCALE GENOMIC DNA]</scope>
    <source>
        <strain evidence="2">Gr-4</strain>
    </source>
</reference>
<organism evidence="1 2">
    <name type="scientific">Rhodoferax aquaticus</name>
    <dbReference type="NCBI Taxonomy" id="2527691"/>
    <lineage>
        <taxon>Bacteria</taxon>
        <taxon>Pseudomonadati</taxon>
        <taxon>Pseudomonadota</taxon>
        <taxon>Betaproteobacteria</taxon>
        <taxon>Burkholderiales</taxon>
        <taxon>Comamonadaceae</taxon>
        <taxon>Rhodoferax</taxon>
    </lineage>
</organism>
<protein>
    <recommendedName>
        <fullName evidence="3">NodB homology domain-containing protein</fullName>
    </recommendedName>
</protein>
<dbReference type="InterPro" id="IPR029062">
    <property type="entry name" value="Class_I_gatase-like"/>
</dbReference>
<dbReference type="Gene3D" id="3.20.20.370">
    <property type="entry name" value="Glycoside hydrolase/deacetylase"/>
    <property type="match status" value="1"/>
</dbReference>
<keyword evidence="2" id="KW-1185">Reference proteome</keyword>
<dbReference type="RefSeq" id="WP_142808624.1">
    <property type="nucleotide sequence ID" value="NZ_CP036282.1"/>
</dbReference>